<organism evidence="1 2">
    <name type="scientific">Dreissena polymorpha</name>
    <name type="common">Zebra mussel</name>
    <name type="synonym">Mytilus polymorpha</name>
    <dbReference type="NCBI Taxonomy" id="45954"/>
    <lineage>
        <taxon>Eukaryota</taxon>
        <taxon>Metazoa</taxon>
        <taxon>Spiralia</taxon>
        <taxon>Lophotrochozoa</taxon>
        <taxon>Mollusca</taxon>
        <taxon>Bivalvia</taxon>
        <taxon>Autobranchia</taxon>
        <taxon>Heteroconchia</taxon>
        <taxon>Euheterodonta</taxon>
        <taxon>Imparidentia</taxon>
        <taxon>Neoheterodontei</taxon>
        <taxon>Myida</taxon>
        <taxon>Dreissenoidea</taxon>
        <taxon>Dreissenidae</taxon>
        <taxon>Dreissena</taxon>
    </lineage>
</organism>
<name>A0A9D4GU49_DREPO</name>
<reference evidence="1" key="1">
    <citation type="journal article" date="2019" name="bioRxiv">
        <title>The Genome of the Zebra Mussel, Dreissena polymorpha: A Resource for Invasive Species Research.</title>
        <authorList>
            <person name="McCartney M.A."/>
            <person name="Auch B."/>
            <person name="Kono T."/>
            <person name="Mallez S."/>
            <person name="Zhang Y."/>
            <person name="Obille A."/>
            <person name="Becker A."/>
            <person name="Abrahante J.E."/>
            <person name="Garbe J."/>
            <person name="Badalamenti J.P."/>
            <person name="Herman A."/>
            <person name="Mangelson H."/>
            <person name="Liachko I."/>
            <person name="Sullivan S."/>
            <person name="Sone E.D."/>
            <person name="Koren S."/>
            <person name="Silverstein K.A.T."/>
            <person name="Beckman K.B."/>
            <person name="Gohl D.M."/>
        </authorList>
    </citation>
    <scope>NUCLEOTIDE SEQUENCE</scope>
    <source>
        <strain evidence="1">Duluth1</strain>
        <tissue evidence="1">Whole animal</tissue>
    </source>
</reference>
<proteinExistence type="predicted"/>
<protein>
    <submittedName>
        <fullName evidence="1">Uncharacterized protein</fullName>
    </submittedName>
</protein>
<sequence length="177" mass="20607">MEIVGMDGLPYAARLNNNPNEVKLRWITYICISVLNIDDGCGWHTTLYNSHLVICCPVRQTMFIHCPVQQPNEPHGDKLPNTTPHEPRVTRRYTSLYKNHVVIYCPVHESQYTARFNSHMVIYCPLQQPHGYMLPCTTATSTCLYPALYNIHTYTALYNSRMRFIIVYWPYTALYNS</sequence>
<keyword evidence="2" id="KW-1185">Reference proteome</keyword>
<accession>A0A9D4GU49</accession>
<dbReference type="EMBL" id="JAIWYP010000005">
    <property type="protein sequence ID" value="KAH3823105.1"/>
    <property type="molecule type" value="Genomic_DNA"/>
</dbReference>
<comment type="caution">
    <text evidence="1">The sequence shown here is derived from an EMBL/GenBank/DDBJ whole genome shotgun (WGS) entry which is preliminary data.</text>
</comment>
<evidence type="ECO:0000313" key="2">
    <source>
        <dbReference type="Proteomes" id="UP000828390"/>
    </source>
</evidence>
<reference evidence="1" key="2">
    <citation type="submission" date="2020-11" db="EMBL/GenBank/DDBJ databases">
        <authorList>
            <person name="McCartney M.A."/>
            <person name="Auch B."/>
            <person name="Kono T."/>
            <person name="Mallez S."/>
            <person name="Becker A."/>
            <person name="Gohl D.M."/>
            <person name="Silverstein K.A.T."/>
            <person name="Koren S."/>
            <person name="Bechman K.B."/>
            <person name="Herman A."/>
            <person name="Abrahante J.E."/>
            <person name="Garbe J."/>
        </authorList>
    </citation>
    <scope>NUCLEOTIDE SEQUENCE</scope>
    <source>
        <strain evidence="1">Duluth1</strain>
        <tissue evidence="1">Whole animal</tissue>
    </source>
</reference>
<dbReference type="AlphaFoldDB" id="A0A9D4GU49"/>
<gene>
    <name evidence="1" type="ORF">DPMN_124904</name>
</gene>
<evidence type="ECO:0000313" key="1">
    <source>
        <dbReference type="EMBL" id="KAH3823105.1"/>
    </source>
</evidence>
<dbReference type="Proteomes" id="UP000828390">
    <property type="component" value="Unassembled WGS sequence"/>
</dbReference>